<name>A0A1Z3LXT9_BREDI</name>
<dbReference type="PANTHER" id="PTHR43141:SF4">
    <property type="entry name" value="CYTOCHROME BD2 SUBUNIT II"/>
    <property type="match status" value="1"/>
</dbReference>
<evidence type="ECO:0000313" key="9">
    <source>
        <dbReference type="Proteomes" id="UP000197024"/>
    </source>
</evidence>
<reference evidence="8 9" key="2">
    <citation type="submission" date="2017-06" db="EMBL/GenBank/DDBJ databases">
        <authorList>
            <person name="Kim H.J."/>
            <person name="Triplett B.A."/>
        </authorList>
    </citation>
    <scope>NUCLEOTIDE SEQUENCE [LARGE SCALE GENOMIC DNA]</scope>
    <source>
        <strain evidence="8 9">BZC3</strain>
    </source>
</reference>
<keyword evidence="5 7" id="KW-1133">Transmembrane helix</keyword>
<comment type="similarity">
    <text evidence="2">Belongs to the cytochrome ubiquinol oxidase subunit 2 family.</text>
</comment>
<dbReference type="GO" id="GO:0009055">
    <property type="term" value="F:electron transfer activity"/>
    <property type="evidence" value="ECO:0007669"/>
    <property type="project" value="TreeGrafter"/>
</dbReference>
<feature type="transmembrane region" description="Helical" evidence="7">
    <location>
        <begin position="226"/>
        <end position="250"/>
    </location>
</feature>
<feature type="transmembrane region" description="Helical" evidence="7">
    <location>
        <begin position="87"/>
        <end position="104"/>
    </location>
</feature>
<dbReference type="GO" id="GO:0016682">
    <property type="term" value="F:oxidoreductase activity, acting on diphenols and related substances as donors, oxygen as acceptor"/>
    <property type="evidence" value="ECO:0007669"/>
    <property type="project" value="TreeGrafter"/>
</dbReference>
<proteinExistence type="inferred from homology"/>
<dbReference type="GeneID" id="93796341"/>
<gene>
    <name evidence="8" type="primary">cydB</name>
    <name evidence="8" type="ORF">CD943_08450</name>
</gene>
<dbReference type="GO" id="GO:0070069">
    <property type="term" value="C:cytochrome complex"/>
    <property type="evidence" value="ECO:0007669"/>
    <property type="project" value="TreeGrafter"/>
</dbReference>
<accession>A0A1Z3LXT9</accession>
<evidence type="ECO:0000256" key="7">
    <source>
        <dbReference type="SAM" id="Phobius"/>
    </source>
</evidence>
<feature type="transmembrane region" description="Helical" evidence="7">
    <location>
        <begin position="195"/>
        <end position="220"/>
    </location>
</feature>
<dbReference type="Pfam" id="PF02322">
    <property type="entry name" value="Cyt_bd_oxida_II"/>
    <property type="match status" value="1"/>
</dbReference>
<feature type="transmembrane region" description="Helical" evidence="7">
    <location>
        <begin position="116"/>
        <end position="140"/>
    </location>
</feature>
<feature type="transmembrane region" description="Helical" evidence="7">
    <location>
        <begin position="303"/>
        <end position="326"/>
    </location>
</feature>
<protein>
    <submittedName>
        <fullName evidence="8">Cytochrome d ubiquinol oxidase subunit II</fullName>
    </submittedName>
</protein>
<comment type="subcellular location">
    <subcellularLocation>
        <location evidence="1">Cell membrane</location>
        <topology evidence="1">Multi-pass membrane protein</topology>
    </subcellularLocation>
</comment>
<evidence type="ECO:0000256" key="2">
    <source>
        <dbReference type="ARBA" id="ARBA00007543"/>
    </source>
</evidence>
<dbReference type="Proteomes" id="UP000197024">
    <property type="component" value="Chromosome"/>
</dbReference>
<keyword evidence="4 7" id="KW-0812">Transmembrane</keyword>
<evidence type="ECO:0000256" key="1">
    <source>
        <dbReference type="ARBA" id="ARBA00004651"/>
    </source>
</evidence>
<feature type="transmembrane region" description="Helical" evidence="7">
    <location>
        <begin position="262"/>
        <end position="283"/>
    </location>
</feature>
<evidence type="ECO:0000256" key="6">
    <source>
        <dbReference type="ARBA" id="ARBA00023136"/>
    </source>
</evidence>
<dbReference type="AlphaFoldDB" id="A0A1Z3LXT9"/>
<dbReference type="EMBL" id="CP021995">
    <property type="protein sequence ID" value="ASD26915.1"/>
    <property type="molecule type" value="Genomic_DNA"/>
</dbReference>
<dbReference type="GO" id="GO:0019646">
    <property type="term" value="P:aerobic electron transport chain"/>
    <property type="evidence" value="ECO:0007669"/>
    <property type="project" value="TreeGrafter"/>
</dbReference>
<organism evidence="8 9">
    <name type="scientific">Brevundimonas diminuta</name>
    <name type="common">Pseudomonas diminuta</name>
    <dbReference type="NCBI Taxonomy" id="293"/>
    <lineage>
        <taxon>Bacteria</taxon>
        <taxon>Pseudomonadati</taxon>
        <taxon>Pseudomonadota</taxon>
        <taxon>Alphaproteobacteria</taxon>
        <taxon>Caulobacterales</taxon>
        <taxon>Caulobacteraceae</taxon>
        <taxon>Brevundimonas</taxon>
    </lineage>
</organism>
<evidence type="ECO:0000256" key="4">
    <source>
        <dbReference type="ARBA" id="ARBA00022692"/>
    </source>
</evidence>
<evidence type="ECO:0000256" key="3">
    <source>
        <dbReference type="ARBA" id="ARBA00022475"/>
    </source>
</evidence>
<sequence length="336" mass="36637">MNVEHLDLTIIWAGIIGFAVFAYVVMDGFDLGIGILFPNLSVGGERDQAMNSIAPVWDGNETWLVLGGGGLFAAFPLAYAIILPATYPLIIAMLLGLVFRGVAFEFRWRDPRHRPFWDVAFSFGSVLAAFSQGITLGAILQGVRVEADAYAGGWLDWLSAFSLLTGAAVVIGYALLGAAWLVWKTEGPGQERARRLAFWLGGATLLALFAVSAATPFLTYDYWRRWFAMPGVLLTAQVPLLVAICAATFFWSLKRGAERLPFIMALGLFFLGFVGLGISIYPYVVPRAVTIWDAAAPPQSQLFMLAGAAVIIPIILGYTAWAYWVFRGKVGTHGYH</sequence>
<reference evidence="8 9" key="1">
    <citation type="submission" date="2017-06" db="EMBL/GenBank/DDBJ databases">
        <title>Biodegradation of gentamicin by bacterial consortia AMQD4 in synthetic medium and raw gentamicin sewage.</title>
        <authorList>
            <person name="Chang H."/>
            <person name="Feng Y."/>
            <person name="Li Z."/>
            <person name="Xue J."/>
            <person name="Cheng D."/>
        </authorList>
    </citation>
    <scope>NUCLEOTIDE SEQUENCE [LARGE SCALE GENOMIC DNA]</scope>
    <source>
        <strain evidence="8 9">BZC3</strain>
    </source>
</reference>
<dbReference type="RefSeq" id="WP_017980834.1">
    <property type="nucleotide sequence ID" value="NZ_CP021995.1"/>
</dbReference>
<evidence type="ECO:0000256" key="5">
    <source>
        <dbReference type="ARBA" id="ARBA00022989"/>
    </source>
</evidence>
<keyword evidence="6 7" id="KW-0472">Membrane</keyword>
<keyword evidence="3" id="KW-1003">Cell membrane</keyword>
<feature type="transmembrane region" description="Helical" evidence="7">
    <location>
        <begin position="12"/>
        <end position="42"/>
    </location>
</feature>
<dbReference type="InterPro" id="IPR003317">
    <property type="entry name" value="Cyt-d_oxidase_su2"/>
</dbReference>
<dbReference type="NCBIfam" id="TIGR00203">
    <property type="entry name" value="cydB"/>
    <property type="match status" value="1"/>
</dbReference>
<dbReference type="GO" id="GO:0005886">
    <property type="term" value="C:plasma membrane"/>
    <property type="evidence" value="ECO:0007669"/>
    <property type="project" value="UniProtKB-SubCell"/>
</dbReference>
<evidence type="ECO:0000313" key="8">
    <source>
        <dbReference type="EMBL" id="ASD26915.1"/>
    </source>
</evidence>
<dbReference type="PANTHER" id="PTHR43141">
    <property type="entry name" value="CYTOCHROME BD2 SUBUNIT II"/>
    <property type="match status" value="1"/>
</dbReference>
<feature type="transmembrane region" description="Helical" evidence="7">
    <location>
        <begin position="160"/>
        <end position="183"/>
    </location>
</feature>